<dbReference type="InterPro" id="IPR007788">
    <property type="entry name" value="QCT"/>
</dbReference>
<evidence type="ECO:0000313" key="3">
    <source>
        <dbReference type="Proteomes" id="UP000277766"/>
    </source>
</evidence>
<evidence type="ECO:0000256" key="1">
    <source>
        <dbReference type="SAM" id="MobiDB-lite"/>
    </source>
</evidence>
<name>A0A3S0I2K1_9DEIO</name>
<reference evidence="2 3" key="1">
    <citation type="submission" date="2018-12" db="EMBL/GenBank/DDBJ databases">
        <title>Deinococcus radiophilus ATCC 27603 genome sequencing and assembly.</title>
        <authorList>
            <person name="Maclea K.S."/>
            <person name="Maynard C.R."/>
        </authorList>
    </citation>
    <scope>NUCLEOTIDE SEQUENCE [LARGE SCALE GENOMIC DNA]</scope>
    <source>
        <strain evidence="2 3">ATCC 27603</strain>
    </source>
</reference>
<feature type="region of interest" description="Disordered" evidence="1">
    <location>
        <begin position="15"/>
        <end position="42"/>
    </location>
</feature>
<dbReference type="PANTHER" id="PTHR31270:SF1">
    <property type="entry name" value="GLUTAMINYL-PEPTIDE CYCLOTRANSFERASE"/>
    <property type="match status" value="1"/>
</dbReference>
<dbReference type="PANTHER" id="PTHR31270">
    <property type="entry name" value="GLUTAMINYL-PEPTIDE CYCLOTRANSFERASE"/>
    <property type="match status" value="1"/>
</dbReference>
<evidence type="ECO:0000313" key="2">
    <source>
        <dbReference type="EMBL" id="RTR25936.1"/>
    </source>
</evidence>
<gene>
    <name evidence="2" type="ORF">EJ104_09450</name>
</gene>
<comment type="caution">
    <text evidence="2">The sequence shown here is derived from an EMBL/GenBank/DDBJ whole genome shotgun (WGS) entry which is preliminary data.</text>
</comment>
<sequence>MLPLLLLACQPPAARVGTTPSAPAAQADTSPVPASAEPTADATPATLSAEIVARHPHDPAAFTQGLQWVDGRLLESTGQVGESGVRWVTPETGEVEVHTATPNAEAFGEGSTWLNGQVYHITWQTGEAYRFDEALKLQETYRYQGEGWGLTQDGKSLIMSDGSASLFWRDPATFRVTDTVGVSDAGQPVPQLNELEWAEGSVWANVWMQDRIARIDPESGKVTGWLDASALAEEARQQAEKQGRPLTTDDVLNGIAYNPDSGHFYLTGKRWPLLFEVKVRGE</sequence>
<dbReference type="Pfam" id="PF05096">
    <property type="entry name" value="Glu_cyclase_2"/>
    <property type="match status" value="1"/>
</dbReference>
<keyword evidence="3" id="KW-1185">Reference proteome</keyword>
<keyword evidence="2" id="KW-0808">Transferase</keyword>
<organism evidence="2 3">
    <name type="scientific">Deinococcus radiophilus</name>
    <dbReference type="NCBI Taxonomy" id="32062"/>
    <lineage>
        <taxon>Bacteria</taxon>
        <taxon>Thermotogati</taxon>
        <taxon>Deinococcota</taxon>
        <taxon>Deinococci</taxon>
        <taxon>Deinococcales</taxon>
        <taxon>Deinococcaceae</taxon>
        <taxon>Deinococcus</taxon>
    </lineage>
</organism>
<dbReference type="InterPro" id="IPR011044">
    <property type="entry name" value="Quino_amine_DH_bsu"/>
</dbReference>
<dbReference type="Proteomes" id="UP000277766">
    <property type="component" value="Unassembled WGS sequence"/>
</dbReference>
<protein>
    <submittedName>
        <fullName evidence="2">Glutaminyl-peptide cyclotransferase</fullName>
    </submittedName>
</protein>
<accession>A0A3S0I2K1</accession>
<dbReference type="GO" id="GO:0016603">
    <property type="term" value="F:glutaminyl-peptide cyclotransferase activity"/>
    <property type="evidence" value="ECO:0007669"/>
    <property type="project" value="InterPro"/>
</dbReference>
<dbReference type="SUPFAM" id="SSF50969">
    <property type="entry name" value="YVTN repeat-like/Quinoprotein amine dehydrogenase"/>
    <property type="match status" value="1"/>
</dbReference>
<dbReference type="EMBL" id="RXPE01000020">
    <property type="protein sequence ID" value="RTR25936.1"/>
    <property type="molecule type" value="Genomic_DNA"/>
</dbReference>
<proteinExistence type="predicted"/>
<dbReference type="OrthoDB" id="9783700at2"/>
<dbReference type="AlphaFoldDB" id="A0A3S0I2K1"/>